<proteinExistence type="predicted"/>
<gene>
    <name evidence="1" type="ORF">FSE91_03185</name>
</gene>
<sequence length="80" mass="9247">MTQKDLFYISRKNYKEIYALSCDDYAGALLACEEGNYEKAQVILEDMKEQSSYVLLLLLRVYGNLQDATPPPPRKNTKYC</sequence>
<dbReference type="AlphaFoldDB" id="A0A5M1DSN7"/>
<protein>
    <submittedName>
        <fullName evidence="1">Uncharacterized protein</fullName>
    </submittedName>
</protein>
<organism evidence="1">
    <name type="scientific">Campylobacter upsaliensis</name>
    <dbReference type="NCBI Taxonomy" id="28080"/>
    <lineage>
        <taxon>Bacteria</taxon>
        <taxon>Pseudomonadati</taxon>
        <taxon>Campylobacterota</taxon>
        <taxon>Epsilonproteobacteria</taxon>
        <taxon>Campylobacterales</taxon>
        <taxon>Campylobacteraceae</taxon>
        <taxon>Campylobacter</taxon>
    </lineage>
</organism>
<dbReference type="EMBL" id="AAJCUB010000008">
    <property type="protein sequence ID" value="ECK6929824.1"/>
    <property type="molecule type" value="Genomic_DNA"/>
</dbReference>
<comment type="caution">
    <text evidence="1">The sequence shown here is derived from an EMBL/GenBank/DDBJ whole genome shotgun (WGS) entry which is preliminary data.</text>
</comment>
<reference evidence="1" key="1">
    <citation type="submission" date="2019-08" db="EMBL/GenBank/DDBJ databases">
        <authorList>
            <consortium name="GenomeTrakr network: Whole genome sequencing for foodborne pathogen traceback"/>
        </authorList>
    </citation>
    <scope>NUCLEOTIDE SEQUENCE</scope>
    <source>
        <strain evidence="1">TTU_623</strain>
    </source>
</reference>
<name>A0A5M1DSN7_CAMUP</name>
<evidence type="ECO:0000313" key="1">
    <source>
        <dbReference type="EMBL" id="ECK6929824.1"/>
    </source>
</evidence>
<accession>A0A5M1DSN7</accession>
<dbReference type="RefSeq" id="WP_214148537.1">
    <property type="nucleotide sequence ID" value="NZ_JAHCYV010000003.1"/>
</dbReference>